<dbReference type="Pfam" id="PF00941">
    <property type="entry name" value="FAD_binding_5"/>
    <property type="match status" value="1"/>
</dbReference>
<evidence type="ECO:0000256" key="14">
    <source>
        <dbReference type="ARBA" id="ARBA00052415"/>
    </source>
</evidence>
<evidence type="ECO:0000256" key="12">
    <source>
        <dbReference type="ARBA" id="ARBA00023140"/>
    </source>
</evidence>
<dbReference type="Gene3D" id="3.90.1170.50">
    <property type="entry name" value="Aldehyde oxidase/xanthine dehydrogenase, a/b hammerhead"/>
    <property type="match status" value="1"/>
</dbReference>
<evidence type="ECO:0000256" key="13">
    <source>
        <dbReference type="ARBA" id="ARBA00034078"/>
    </source>
</evidence>
<comment type="catalytic activity">
    <reaction evidence="14">
        <text>indole-3-acetaldehyde + O2 + H2O = (indol-3-yl)acetate + H2O2 + H(+)</text>
        <dbReference type="Rhea" id="RHEA:16277"/>
        <dbReference type="ChEBI" id="CHEBI:15377"/>
        <dbReference type="ChEBI" id="CHEBI:15378"/>
        <dbReference type="ChEBI" id="CHEBI:15379"/>
        <dbReference type="ChEBI" id="CHEBI:16240"/>
        <dbReference type="ChEBI" id="CHEBI:18086"/>
        <dbReference type="ChEBI" id="CHEBI:30854"/>
        <dbReference type="EC" id="1.2.3.7"/>
    </reaction>
</comment>
<dbReference type="InterPro" id="IPR036683">
    <property type="entry name" value="CO_DH_flav_C_dom_sf"/>
</dbReference>
<evidence type="ECO:0000313" key="20">
    <source>
        <dbReference type="Proteomes" id="UP000092462"/>
    </source>
</evidence>
<dbReference type="SUPFAM" id="SSF54665">
    <property type="entry name" value="CO dehydrogenase molybdoprotein N-domain-like"/>
    <property type="match status" value="1"/>
</dbReference>
<keyword evidence="6 18" id="KW-0001">2Fe-2S</keyword>
<accession>A0A1B0CZY9</accession>
<dbReference type="VEuPathDB" id="VectorBase:PPAI000661"/>
<dbReference type="InterPro" id="IPR016169">
    <property type="entry name" value="FAD-bd_PCMH_sub2"/>
</dbReference>
<dbReference type="EMBL" id="AJVK01009768">
    <property type="status" value="NOT_ANNOTATED_CDS"/>
    <property type="molecule type" value="Genomic_DNA"/>
</dbReference>
<dbReference type="PANTHER" id="PTHR11908:SF132">
    <property type="entry name" value="ALDEHYDE OXIDASE 1-RELATED"/>
    <property type="match status" value="1"/>
</dbReference>
<feature type="binding site" evidence="18">
    <location>
        <position position="1056"/>
    </location>
    <ligand>
        <name>Mo-molybdopterin</name>
        <dbReference type="ChEBI" id="CHEBI:71302"/>
    </ligand>
    <ligandPart>
        <name>Mo</name>
        <dbReference type="ChEBI" id="CHEBI:28685"/>
    </ligandPart>
</feature>
<evidence type="ECO:0000256" key="4">
    <source>
        <dbReference type="ARBA" id="ARBA00011738"/>
    </source>
</evidence>
<protein>
    <recommendedName>
        <fullName evidence="15">Indole-3-acetaldehyde oxidase</fullName>
    </recommendedName>
</protein>
<dbReference type="Pfam" id="PF03450">
    <property type="entry name" value="CO_deh_flav_C"/>
    <property type="match status" value="1"/>
</dbReference>
<keyword evidence="11" id="KW-0520">NAD</keyword>
<evidence type="ECO:0000256" key="15">
    <source>
        <dbReference type="ARBA" id="ARBA00072265"/>
    </source>
</evidence>
<dbReference type="InterPro" id="IPR000674">
    <property type="entry name" value="Ald_Oxase/Xan_DH_a/b"/>
</dbReference>
<dbReference type="InterPro" id="IPR036856">
    <property type="entry name" value="Ald_Oxase/Xan_DH_a/b_sf"/>
</dbReference>
<evidence type="ECO:0000256" key="16">
    <source>
        <dbReference type="PIRSR" id="PIRSR000127-1"/>
    </source>
</evidence>
<evidence type="ECO:0000256" key="17">
    <source>
        <dbReference type="PIRSR" id="PIRSR000127-2"/>
    </source>
</evidence>
<dbReference type="SUPFAM" id="SSF55447">
    <property type="entry name" value="CO dehydrogenase flavoprotein C-terminal domain-like"/>
    <property type="match status" value="1"/>
</dbReference>
<evidence type="ECO:0000256" key="9">
    <source>
        <dbReference type="ARBA" id="ARBA00023004"/>
    </source>
</evidence>
<feature type="binding site" evidence="18">
    <location>
        <position position="42"/>
    </location>
    <ligand>
        <name>[2Fe-2S] cluster</name>
        <dbReference type="ChEBI" id="CHEBI:190135"/>
        <label>1</label>
    </ligand>
</feature>
<dbReference type="PANTHER" id="PTHR11908">
    <property type="entry name" value="XANTHINE DEHYDROGENASE"/>
    <property type="match status" value="1"/>
</dbReference>
<comment type="similarity">
    <text evidence="3">Belongs to the xanthine dehydrogenase family.</text>
</comment>
<feature type="binding site" evidence="18">
    <location>
        <position position="115"/>
    </location>
    <ligand>
        <name>[2Fe-2S] cluster</name>
        <dbReference type="ChEBI" id="CHEBI:190135"/>
        <label>2</label>
    </ligand>
</feature>
<evidence type="ECO:0000256" key="8">
    <source>
        <dbReference type="ARBA" id="ARBA00023002"/>
    </source>
</evidence>
<comment type="cofactor">
    <cofactor evidence="1 17">
        <name>FAD</name>
        <dbReference type="ChEBI" id="CHEBI:57692"/>
    </cofactor>
</comment>
<dbReference type="Gene3D" id="3.30.365.10">
    <property type="entry name" value="Aldehyde oxidase/xanthine dehydrogenase, molybdopterin binding domain"/>
    <property type="match status" value="4"/>
</dbReference>
<dbReference type="InterPro" id="IPR037165">
    <property type="entry name" value="AldOxase/xan_DH_Mopterin-bd_sf"/>
</dbReference>
<evidence type="ECO:0000256" key="1">
    <source>
        <dbReference type="ARBA" id="ARBA00001974"/>
    </source>
</evidence>
<dbReference type="EnsemblMetazoa" id="PPAI000661-RA">
    <property type="protein sequence ID" value="PPAI000661-PA"/>
    <property type="gene ID" value="PPAI000661"/>
</dbReference>
<comment type="cofactor">
    <cofactor evidence="13">
        <name>[2Fe-2S] cluster</name>
        <dbReference type="ChEBI" id="CHEBI:190135"/>
    </cofactor>
</comment>
<dbReference type="GO" id="GO:0071949">
    <property type="term" value="F:FAD binding"/>
    <property type="evidence" value="ECO:0007669"/>
    <property type="project" value="InterPro"/>
</dbReference>
<dbReference type="Pfam" id="PF01315">
    <property type="entry name" value="Ald_Xan_dh_C"/>
    <property type="match status" value="1"/>
</dbReference>
<evidence type="ECO:0000256" key="2">
    <source>
        <dbReference type="ARBA" id="ARBA00004275"/>
    </source>
</evidence>
<feature type="binding site" evidence="18">
    <location>
        <position position="47"/>
    </location>
    <ligand>
        <name>[2Fe-2S] cluster</name>
        <dbReference type="ChEBI" id="CHEBI:190135"/>
        <label>1</label>
    </ligand>
</feature>
<dbReference type="InterPro" id="IPR008274">
    <property type="entry name" value="AldOxase/xan_DH_MoCoBD1"/>
</dbReference>
<comment type="cofactor">
    <cofactor evidence="18">
        <name>[2Fe-2S] cluster</name>
        <dbReference type="ChEBI" id="CHEBI:190135"/>
    </cofactor>
    <text evidence="18">Binds 2 [2Fe-2S] clusters.</text>
</comment>
<dbReference type="InterPro" id="IPR005107">
    <property type="entry name" value="CO_DH_flav_C"/>
</dbReference>
<dbReference type="Proteomes" id="UP000092462">
    <property type="component" value="Unassembled WGS sequence"/>
</dbReference>
<dbReference type="Gene3D" id="3.30.390.50">
    <property type="entry name" value="CO dehydrogenase flavoprotein, C-terminal domain"/>
    <property type="match status" value="1"/>
</dbReference>
<dbReference type="PIRSF" id="PIRSF000127">
    <property type="entry name" value="Xanthine_DH"/>
    <property type="match status" value="1"/>
</dbReference>
<dbReference type="FunFam" id="3.30.365.10:FF:000001">
    <property type="entry name" value="Xanthine dehydrogenase oxidase"/>
    <property type="match status" value="1"/>
</dbReference>
<dbReference type="GO" id="GO:0051537">
    <property type="term" value="F:2 iron, 2 sulfur cluster binding"/>
    <property type="evidence" value="ECO:0007669"/>
    <property type="project" value="UniProtKB-KW"/>
</dbReference>
<feature type="binding site" evidence="18">
    <location>
        <position position="72"/>
    </location>
    <ligand>
        <name>[2Fe-2S] cluster</name>
        <dbReference type="ChEBI" id="CHEBI:190135"/>
        <label>1</label>
    </ligand>
</feature>
<dbReference type="GO" id="GO:0005506">
    <property type="term" value="F:iron ion binding"/>
    <property type="evidence" value="ECO:0007669"/>
    <property type="project" value="InterPro"/>
</dbReference>
<feature type="binding site" evidence="17">
    <location>
        <position position="394"/>
    </location>
    <ligand>
        <name>FAD</name>
        <dbReference type="ChEBI" id="CHEBI:57692"/>
    </ligand>
</feature>
<dbReference type="VEuPathDB" id="VectorBase:PPAPM1_012093"/>
<dbReference type="FunFam" id="3.10.20.30:FF:000012">
    <property type="entry name" value="Xanthine dehydrogenase/oxidase"/>
    <property type="match status" value="1"/>
</dbReference>
<dbReference type="InterPro" id="IPR046867">
    <property type="entry name" value="AldOxase/xan_DH_MoCoBD2"/>
</dbReference>
<dbReference type="GO" id="GO:0050302">
    <property type="term" value="F:indole-3-acetaldehyde oxidase activity"/>
    <property type="evidence" value="ECO:0007669"/>
    <property type="project" value="UniProtKB-EC"/>
</dbReference>
<feature type="binding site" evidence="18">
    <location>
        <position position="50"/>
    </location>
    <ligand>
        <name>[2Fe-2S] cluster</name>
        <dbReference type="ChEBI" id="CHEBI:190135"/>
        <label>1</label>
    </ligand>
</feature>
<keyword evidence="20" id="KW-1185">Reference proteome</keyword>
<keyword evidence="9 18" id="KW-0408">Iron</keyword>
<dbReference type="GO" id="GO:0005777">
    <property type="term" value="C:peroxisome"/>
    <property type="evidence" value="ECO:0007669"/>
    <property type="project" value="UniProtKB-SubCell"/>
</dbReference>
<dbReference type="FunFam" id="3.30.365.10:FF:000008">
    <property type="entry name" value="Aldehyde oxidase1"/>
    <property type="match status" value="1"/>
</dbReference>
<feature type="binding site" evidence="18">
    <location>
        <position position="904"/>
    </location>
    <ligand>
        <name>Mo-molybdopterin</name>
        <dbReference type="ChEBI" id="CHEBI:71302"/>
    </ligand>
    <ligandPart>
        <name>Mo</name>
        <dbReference type="ChEBI" id="CHEBI:28685"/>
    </ligandPart>
</feature>
<keyword evidence="10 18" id="KW-0411">Iron-sulfur</keyword>
<feature type="binding site" evidence="18">
    <location>
        <position position="761"/>
    </location>
    <ligand>
        <name>Mo-molybdopterin</name>
        <dbReference type="ChEBI" id="CHEBI:71302"/>
    </ligand>
    <ligandPart>
        <name>Mo</name>
        <dbReference type="ChEBI" id="CHEBI:28685"/>
    </ligandPart>
</feature>
<feature type="active site" description="Proton acceptor" evidence="16">
    <location>
        <position position="1228"/>
    </location>
</feature>
<dbReference type="SUPFAM" id="SSF56003">
    <property type="entry name" value="Molybdenum cofactor-binding domain"/>
    <property type="match status" value="1"/>
</dbReference>
<dbReference type="SUPFAM" id="SSF47741">
    <property type="entry name" value="CO dehydrogenase ISP C-domain like"/>
    <property type="match status" value="1"/>
</dbReference>
<dbReference type="PROSITE" id="PS51387">
    <property type="entry name" value="FAD_PCMH"/>
    <property type="match status" value="1"/>
</dbReference>
<keyword evidence="7 18" id="KW-0479">Metal-binding</keyword>
<dbReference type="Pfam" id="PF20256">
    <property type="entry name" value="MoCoBD_2"/>
    <property type="match status" value="1"/>
</dbReference>
<name>A0A1B0CZY9_PHLPP</name>
<evidence type="ECO:0000256" key="7">
    <source>
        <dbReference type="ARBA" id="ARBA00022723"/>
    </source>
</evidence>
<dbReference type="InterPro" id="IPR036884">
    <property type="entry name" value="2Fe-2S-bd_dom_sf"/>
</dbReference>
<feature type="binding site" evidence="18">
    <location>
        <position position="150"/>
    </location>
    <ligand>
        <name>[2Fe-2S] cluster</name>
        <dbReference type="ChEBI" id="CHEBI:190135"/>
        <label>2</label>
    </ligand>
</feature>
<keyword evidence="17" id="KW-0274">FAD</keyword>
<keyword evidence="8" id="KW-0560">Oxidoreductase</keyword>
<dbReference type="InterPro" id="IPR036010">
    <property type="entry name" value="2Fe-2S_ferredoxin-like_sf"/>
</dbReference>
<comment type="subcellular location">
    <subcellularLocation>
        <location evidence="2">Peroxisome</location>
    </subcellularLocation>
</comment>
<feature type="binding site" evidence="18">
    <location>
        <position position="792"/>
    </location>
    <ligand>
        <name>Mo-molybdopterin</name>
        <dbReference type="ChEBI" id="CHEBI:71302"/>
    </ligand>
    <ligandPart>
        <name>Mo</name>
        <dbReference type="ChEBI" id="CHEBI:28685"/>
    </ligandPart>
</feature>
<evidence type="ECO:0000256" key="5">
    <source>
        <dbReference type="ARBA" id="ARBA00022505"/>
    </source>
</evidence>
<dbReference type="SMART" id="SM01092">
    <property type="entry name" value="CO_deh_flav_C"/>
    <property type="match status" value="1"/>
</dbReference>
<dbReference type="SUPFAM" id="SSF56176">
    <property type="entry name" value="FAD-binding/transporter-associated domain-like"/>
    <property type="match status" value="1"/>
</dbReference>
<dbReference type="InterPro" id="IPR036318">
    <property type="entry name" value="FAD-bd_PCMH-like_sf"/>
</dbReference>
<dbReference type="SMART" id="SM01008">
    <property type="entry name" value="Ald_Xan_dh_C"/>
    <property type="match status" value="1"/>
</dbReference>
<evidence type="ECO:0000256" key="11">
    <source>
        <dbReference type="ARBA" id="ARBA00023027"/>
    </source>
</evidence>
<reference evidence="19" key="1">
    <citation type="submission" date="2022-08" db="UniProtKB">
        <authorList>
            <consortium name="EnsemblMetazoa"/>
        </authorList>
    </citation>
    <scope>IDENTIFICATION</scope>
    <source>
        <strain evidence="19">Israel</strain>
    </source>
</reference>
<comment type="subunit">
    <text evidence="4">Homodimer.</text>
</comment>
<dbReference type="SUPFAM" id="SSF54292">
    <property type="entry name" value="2Fe-2S ferredoxin-like"/>
    <property type="match status" value="1"/>
</dbReference>
<dbReference type="InterPro" id="IPR002888">
    <property type="entry name" value="2Fe-2S-bd"/>
</dbReference>
<proteinExistence type="inferred from homology"/>
<dbReference type="Gene3D" id="3.10.20.30">
    <property type="match status" value="1"/>
</dbReference>
<dbReference type="InterPro" id="IPR012675">
    <property type="entry name" value="Beta-grasp_dom_sf"/>
</dbReference>
<evidence type="ECO:0000256" key="6">
    <source>
        <dbReference type="ARBA" id="ARBA00022714"/>
    </source>
</evidence>
<dbReference type="FunFam" id="3.30.390.50:FF:000003">
    <property type="entry name" value="Aldehyde oxidase1"/>
    <property type="match status" value="1"/>
</dbReference>
<evidence type="ECO:0000256" key="3">
    <source>
        <dbReference type="ARBA" id="ARBA00006849"/>
    </source>
</evidence>
<dbReference type="InterPro" id="IPR016208">
    <property type="entry name" value="Ald_Oxase/xanthine_DH-like"/>
</dbReference>
<dbReference type="FunFam" id="3.30.465.10:FF:000013">
    <property type="entry name" value="Aldehyde oxidase"/>
    <property type="match status" value="1"/>
</dbReference>
<evidence type="ECO:0000313" key="19">
    <source>
        <dbReference type="EnsemblMetazoa" id="PPAI000661-PA"/>
    </source>
</evidence>
<keyword evidence="5 18" id="KW-0500">Molybdenum</keyword>
<dbReference type="Pfam" id="PF01799">
    <property type="entry name" value="Fer2_2"/>
    <property type="match status" value="1"/>
</dbReference>
<comment type="cofactor">
    <cofactor evidence="18">
        <name>Mo-molybdopterin</name>
        <dbReference type="ChEBI" id="CHEBI:71302"/>
    </cofactor>
    <text evidence="18">Binds 1 Mo-molybdopterin (Mo-MPT) cofactor per subunit.</text>
</comment>
<organism evidence="19 20">
    <name type="scientific">Phlebotomus papatasi</name>
    <name type="common">Sandfly</name>
    <dbReference type="NCBI Taxonomy" id="29031"/>
    <lineage>
        <taxon>Eukaryota</taxon>
        <taxon>Metazoa</taxon>
        <taxon>Ecdysozoa</taxon>
        <taxon>Arthropoda</taxon>
        <taxon>Hexapoda</taxon>
        <taxon>Insecta</taxon>
        <taxon>Pterygota</taxon>
        <taxon>Neoptera</taxon>
        <taxon>Endopterygota</taxon>
        <taxon>Diptera</taxon>
        <taxon>Nematocera</taxon>
        <taxon>Psychodoidea</taxon>
        <taxon>Psychodidae</taxon>
        <taxon>Phlebotomus</taxon>
        <taxon>Phlebotomus</taxon>
    </lineage>
</organism>
<dbReference type="Pfam" id="PF02738">
    <property type="entry name" value="MoCoBD_1"/>
    <property type="match status" value="1"/>
</dbReference>
<evidence type="ECO:0000256" key="10">
    <source>
        <dbReference type="ARBA" id="ARBA00023014"/>
    </source>
</evidence>
<feature type="binding site" evidence="18">
    <location>
        <position position="112"/>
    </location>
    <ligand>
        <name>[2Fe-2S] cluster</name>
        <dbReference type="ChEBI" id="CHEBI:190135"/>
        <label>2</label>
    </ligand>
</feature>
<feature type="binding site" evidence="18">
    <location>
        <position position="148"/>
    </location>
    <ligand>
        <name>[2Fe-2S] cluster</name>
        <dbReference type="ChEBI" id="CHEBI:190135"/>
        <label>2</label>
    </ligand>
</feature>
<keyword evidence="12" id="KW-0576">Peroxisome</keyword>
<keyword evidence="17" id="KW-0285">Flavoprotein</keyword>
<dbReference type="Gene3D" id="3.30.465.10">
    <property type="match status" value="1"/>
</dbReference>
<dbReference type="PROSITE" id="PS51085">
    <property type="entry name" value="2FE2S_FER_2"/>
    <property type="match status" value="1"/>
</dbReference>
<dbReference type="InterPro" id="IPR016166">
    <property type="entry name" value="FAD-bd_PCMH"/>
</dbReference>
<dbReference type="InterPro" id="IPR002346">
    <property type="entry name" value="Mopterin_DH_FAD-bd"/>
</dbReference>
<dbReference type="InterPro" id="IPR001041">
    <property type="entry name" value="2Fe-2S_ferredoxin-type"/>
</dbReference>
<dbReference type="Gene3D" id="1.10.150.120">
    <property type="entry name" value="[2Fe-2S]-binding domain"/>
    <property type="match status" value="1"/>
</dbReference>
<sequence>MEVIFKVNGEECRISPGQIAPDTSLNTYLRTRLCLTGTKFMCQEGGCGCCIVAIQGVQPVTQEQFTLAVNSCLFLVFSCHGLSITTIEGLGDRKTGYHAIQQRLAEFDGSQCGYCSPGFVMNMFSLYFGKYGNVTAEEVEDSFGGNICRCTGYRPILDAFKSFATNASLDLKALCQDIEDLSLKKCPKSEKLCSGGCRNAIHIKAADNAEWHKVNTLSEVLQLLSNVGSQNYRLVGGNTAHGIYRMPYDIAVFIDVSSVTELRDHSIGNSIILGGNITITEWMAILLEASDRTSGFNYCRHVIDHLNRIATVPVRNIGTIAGNLMIKHNHNEFYSDVFLLLETIGATITISDTTGALQTVSPQDFLTVDMDKKVITLITMPQLAPDRFRLRSYKMTDRAQNAITYMNAGFLLEMTQGSGTVISSRIVYGGVNPTFIHATSIENYINGKNLFDNETIQSVIDLIDSDFAFDDSLPNSSADFRRRLAKGLFYKTVLNLAPTSLVQPHHLSGSSLIARPLSSGQQTYDTIPANYPLTQPIMKVEALIQCSGEAEYINDVYLPKALWATLVLAKDPLQTIFSIDASEALAVQGVKAFYAARDIPGMNSFSSQKGPILPLNVVPEEVFCSGKVLYHGQPVGVIVAEEMSQAVYAADLVKIAYATQVEKERSFASSIHRLFAGNNVNTEEKLLPTIQDVLQEDQKSVQNRYRFSKKIEGDSYKNVSQLINNVQGFFVCGPQYHYHMETQTTLAVPTEDGMDIYASTQWIDVTQRVVAQVLAVKENTINIKLRRLGGAFGAKIFRNGIVACATAVACYHQHRPIRMVLPMETNMRAIGKRMPAAIDYNVNFTDIGTVLNLHAVVTHDLGITPNDYIMLSNLLFSANAYITATWLVEFKTVITDAPTNTWMRAPGSTEMIAYTETIMEHMAWALEKDPIEVRLANILPVNPIRVILRDFLENCEYYRRLDEVNQFNRDNRWKKRGIAITLMQYPHANLGTYEALVSIYHGDGSVVLYIAGIEMGQGLYTKTIQIAAHVLGISLDKVKIAPPDNVIGANSMVTAGSFTSDTIGHAVKRCCEILNERLEPIKLLNPTGTWEDTVQAAYLANVELIATYQFTMGEILPYIIYGVACAEIEIDVLTGSFQLRRVDIVEDTGESISPRIDVGQVEGAFIMGMGYWLHEKLIYNRSNGELLTNRSWNYKPPGAKDIPVDFRVTLLQNSTNPLGVLRSKICSEPAVTMAVVVVSALRKALESARKDAGEPDIFLNFSTPTTVEDILKLAGTKNNQFVL</sequence>
<evidence type="ECO:0000256" key="18">
    <source>
        <dbReference type="PIRSR" id="PIRSR000127-3"/>
    </source>
</evidence>